<gene>
    <name evidence="1" type="ORF">BCF58_0819</name>
</gene>
<dbReference type="OrthoDB" id="4404538at2"/>
<dbReference type="InterPro" id="IPR018697">
    <property type="entry name" value="DUF2199"/>
</dbReference>
<dbReference type="RefSeq" id="WP_121460497.1">
    <property type="nucleotide sequence ID" value="NZ_RBXB01000001.1"/>
</dbReference>
<name>A0A495SNE9_9FLAO</name>
<dbReference type="EMBL" id="RBXB01000001">
    <property type="protein sequence ID" value="RKT01596.1"/>
    <property type="molecule type" value="Genomic_DNA"/>
</dbReference>
<organism evidence="1 2">
    <name type="scientific">Chryseobacterium defluvii</name>
    <dbReference type="NCBI Taxonomy" id="160396"/>
    <lineage>
        <taxon>Bacteria</taxon>
        <taxon>Pseudomonadati</taxon>
        <taxon>Bacteroidota</taxon>
        <taxon>Flavobacteriia</taxon>
        <taxon>Flavobacteriales</taxon>
        <taxon>Weeksellaceae</taxon>
        <taxon>Chryseobacterium group</taxon>
        <taxon>Chryseobacterium</taxon>
    </lineage>
</organism>
<dbReference type="Pfam" id="PF09965">
    <property type="entry name" value="DUF2199"/>
    <property type="match status" value="1"/>
</dbReference>
<evidence type="ECO:0000313" key="2">
    <source>
        <dbReference type="Proteomes" id="UP000272428"/>
    </source>
</evidence>
<comment type="caution">
    <text evidence="1">The sequence shown here is derived from an EMBL/GenBank/DDBJ whole genome shotgun (WGS) entry which is preliminary data.</text>
</comment>
<dbReference type="AlphaFoldDB" id="A0A495SNE9"/>
<dbReference type="Proteomes" id="UP000272428">
    <property type="component" value="Unassembled WGS sequence"/>
</dbReference>
<keyword evidence="2" id="KW-1185">Reference proteome</keyword>
<reference evidence="1 2" key="1">
    <citation type="submission" date="2018-10" db="EMBL/GenBank/DDBJ databases">
        <title>Genomic Encyclopedia of Archaeal and Bacterial Type Strains, Phase II (KMG-II): from individual species to whole genera.</title>
        <authorList>
            <person name="Goeker M."/>
        </authorList>
    </citation>
    <scope>NUCLEOTIDE SEQUENCE [LARGE SCALE GENOMIC DNA]</scope>
    <source>
        <strain evidence="1 2">DSM 14219</strain>
    </source>
</reference>
<evidence type="ECO:0000313" key="1">
    <source>
        <dbReference type="EMBL" id="RKT01596.1"/>
    </source>
</evidence>
<sequence>MKFTCKCCGKEHDEWPAIAYSSPSPYLDLTEEELEYSELTSDFCIIEYPEQTDRFIRVVFVQKVIDSCQDLDYGVWVTLSEKSFDEFVENYNNKEFEATYFGWFSNYLPDYEFTVNIPATVEVNNTIGRPLIYPHRDYEHQLVHDFYNGITKEEAEKRINTALKNSD</sequence>
<evidence type="ECO:0008006" key="3">
    <source>
        <dbReference type="Google" id="ProtNLM"/>
    </source>
</evidence>
<protein>
    <recommendedName>
        <fullName evidence="3">DUF2199 domain-containing protein</fullName>
    </recommendedName>
</protein>
<proteinExistence type="predicted"/>
<accession>A0A495SNE9</accession>